<accession>A0A0K8PS52</accession>
<proteinExistence type="predicted"/>
<organism evidence="2 3">
    <name type="scientific">Streptomyces azureus</name>
    <dbReference type="NCBI Taxonomy" id="146537"/>
    <lineage>
        <taxon>Bacteria</taxon>
        <taxon>Bacillati</taxon>
        <taxon>Actinomycetota</taxon>
        <taxon>Actinomycetes</taxon>
        <taxon>Kitasatosporales</taxon>
        <taxon>Streptomycetaceae</taxon>
        <taxon>Streptomyces</taxon>
    </lineage>
</organism>
<evidence type="ECO:0000313" key="2">
    <source>
        <dbReference type="EMBL" id="GAP50553.1"/>
    </source>
</evidence>
<keyword evidence="3" id="KW-1185">Reference proteome</keyword>
<dbReference type="EMBL" id="DF968341">
    <property type="protein sequence ID" value="GAP50553.1"/>
    <property type="molecule type" value="Genomic_DNA"/>
</dbReference>
<feature type="region of interest" description="Disordered" evidence="1">
    <location>
        <begin position="27"/>
        <end position="128"/>
    </location>
</feature>
<protein>
    <submittedName>
        <fullName evidence="2">Uncharacterized protein</fullName>
    </submittedName>
</protein>
<reference evidence="2" key="1">
    <citation type="journal article" date="2015" name="Genome Announc.">
        <title>Draft Genome Sequence of Thiostrepton-Producing Streptomyces azureus ATCC 14921.</title>
        <authorList>
            <person name="Sakihara K."/>
            <person name="Maeda J."/>
            <person name="Tashiro K."/>
            <person name="Fujino Y."/>
            <person name="Kuhara S."/>
            <person name="Ohshima T."/>
            <person name="Ogata S."/>
            <person name="Doi K."/>
        </authorList>
    </citation>
    <scope>NUCLEOTIDE SEQUENCE [LARGE SCALE GENOMIC DNA]</scope>
    <source>
        <strain evidence="2">ATCC14921</strain>
    </source>
</reference>
<dbReference type="PATRIC" id="fig|146537.3.peg.5693"/>
<name>A0A0K8PS52_STRAJ</name>
<gene>
    <name evidence="2" type="ORF">SAZU_5411</name>
</gene>
<sequence length="128" mass="13997">MAQQTLSSTSWMVDAPWPVSWLTGPTARTPPSRVPGPWRHIPVVRPKGGPRGVWRERSQGAGASSWRSHVGDSATRRARVPGVARQTGMWRQGPRTQWLPARAGAGLPDHSGEGRTGITPDFPFTKAW</sequence>
<evidence type="ECO:0000256" key="1">
    <source>
        <dbReference type="SAM" id="MobiDB-lite"/>
    </source>
</evidence>
<dbReference type="AlphaFoldDB" id="A0A0K8PS52"/>
<dbReference type="Proteomes" id="UP000053859">
    <property type="component" value="Unassembled WGS sequence"/>
</dbReference>
<evidence type="ECO:0000313" key="3">
    <source>
        <dbReference type="Proteomes" id="UP000053859"/>
    </source>
</evidence>